<dbReference type="PANTHER" id="PTHR33112">
    <property type="entry name" value="DOMAIN PROTEIN, PUTATIVE-RELATED"/>
    <property type="match status" value="1"/>
</dbReference>
<keyword evidence="3" id="KW-1185">Reference proteome</keyword>
<protein>
    <submittedName>
        <fullName evidence="2">HET-domain-containing protein</fullName>
    </submittedName>
</protein>
<evidence type="ECO:0000259" key="1">
    <source>
        <dbReference type="Pfam" id="PF06985"/>
    </source>
</evidence>
<evidence type="ECO:0000313" key="3">
    <source>
        <dbReference type="Proteomes" id="UP000235672"/>
    </source>
</evidence>
<dbReference type="EMBL" id="KZ613464">
    <property type="protein sequence ID" value="PMD28487.1"/>
    <property type="molecule type" value="Genomic_DNA"/>
</dbReference>
<name>A0A2J6QQE8_9HELO</name>
<proteinExistence type="predicted"/>
<dbReference type="Proteomes" id="UP000235672">
    <property type="component" value="Unassembled WGS sequence"/>
</dbReference>
<reference evidence="2 3" key="1">
    <citation type="submission" date="2016-05" db="EMBL/GenBank/DDBJ databases">
        <title>A degradative enzymes factory behind the ericoid mycorrhizal symbiosis.</title>
        <authorList>
            <consortium name="DOE Joint Genome Institute"/>
            <person name="Martino E."/>
            <person name="Morin E."/>
            <person name="Grelet G."/>
            <person name="Kuo A."/>
            <person name="Kohler A."/>
            <person name="Daghino S."/>
            <person name="Barry K."/>
            <person name="Choi C."/>
            <person name="Cichocki N."/>
            <person name="Clum A."/>
            <person name="Copeland A."/>
            <person name="Hainaut M."/>
            <person name="Haridas S."/>
            <person name="Labutti K."/>
            <person name="Lindquist E."/>
            <person name="Lipzen A."/>
            <person name="Khouja H.-R."/>
            <person name="Murat C."/>
            <person name="Ohm R."/>
            <person name="Olson A."/>
            <person name="Spatafora J."/>
            <person name="Veneault-Fourrey C."/>
            <person name="Henrissat B."/>
            <person name="Grigoriev I."/>
            <person name="Martin F."/>
            <person name="Perotto S."/>
        </authorList>
    </citation>
    <scope>NUCLEOTIDE SEQUENCE [LARGE SCALE GENOMIC DNA]</scope>
    <source>
        <strain evidence="2 3">UAMH 7357</strain>
    </source>
</reference>
<dbReference type="PANTHER" id="PTHR33112:SF16">
    <property type="entry name" value="HETEROKARYON INCOMPATIBILITY DOMAIN-CONTAINING PROTEIN"/>
    <property type="match status" value="1"/>
</dbReference>
<dbReference type="STRING" id="1745343.A0A2J6QQE8"/>
<dbReference type="InterPro" id="IPR010730">
    <property type="entry name" value="HET"/>
</dbReference>
<sequence>MESSTNESTNPGPESPDSTVSDICLSCRYLSDAHSLPPVSGCPCCELIERARGLFEICLASHSECEMPTSPPLLSRVLDVGEAGNTSEPFLYVPDDASQEQGSYVALSYCWGKDTGSFVMTTNSNIHERRAGIPLSSLPTTLREAVYITRRLNIRYLWIDALCIIQGCEDDWTSNAAKMDEIYGNAVLTIAAASARSCTEGVLKPRLYQHWNVPSMLKIDHEPIYHRAWTLQERLLAHRYLSFGTEHMTWQCQTQTIIHSEFTDYNPSTSALRLYHMMQNFQSPSARWERIITDYTARYLTHENDKLPALSGIAKKIQSHTSDQYLSGLWKNDILQQLCWKVSNIILKPIDFQKPKDYRAPSWSWASIDGNIDFSPGRPPFKAAFVECTVHPLFANDLFGRVKSGTLVLEGPLKQSEVRWKDSYNFGNFPSLVGLDGSFVGNVWPDNEDRKARHEVRAEWREMRPWCLQMTSEASIVLLPVRGHGSYTFRRVGFMYAPVKAWFEGAPRKTVSII</sequence>
<dbReference type="OrthoDB" id="3595582at2759"/>
<accession>A0A2J6QQE8</accession>
<dbReference type="AlphaFoldDB" id="A0A2J6QQE8"/>
<evidence type="ECO:0000313" key="2">
    <source>
        <dbReference type="EMBL" id="PMD28487.1"/>
    </source>
</evidence>
<gene>
    <name evidence="2" type="ORF">NA56DRAFT_640119</name>
</gene>
<feature type="domain" description="Heterokaryon incompatibility" evidence="1">
    <location>
        <begin position="104"/>
        <end position="209"/>
    </location>
</feature>
<dbReference type="Pfam" id="PF06985">
    <property type="entry name" value="HET"/>
    <property type="match status" value="1"/>
</dbReference>
<organism evidence="2 3">
    <name type="scientific">Hyaloscypha hepaticicola</name>
    <dbReference type="NCBI Taxonomy" id="2082293"/>
    <lineage>
        <taxon>Eukaryota</taxon>
        <taxon>Fungi</taxon>
        <taxon>Dikarya</taxon>
        <taxon>Ascomycota</taxon>
        <taxon>Pezizomycotina</taxon>
        <taxon>Leotiomycetes</taxon>
        <taxon>Helotiales</taxon>
        <taxon>Hyaloscyphaceae</taxon>
        <taxon>Hyaloscypha</taxon>
    </lineage>
</organism>